<keyword evidence="4" id="KW-1185">Reference proteome</keyword>
<accession>A0A9N9CY96</accession>
<feature type="domain" description="HMG box" evidence="2">
    <location>
        <begin position="16"/>
        <end position="82"/>
    </location>
</feature>
<dbReference type="OrthoDB" id="6247875at2759"/>
<feature type="DNA-binding region" description="HMG box" evidence="1">
    <location>
        <begin position="16"/>
        <end position="82"/>
    </location>
</feature>
<feature type="non-terminal residue" evidence="3">
    <location>
        <position position="1"/>
    </location>
</feature>
<evidence type="ECO:0000259" key="2">
    <source>
        <dbReference type="PROSITE" id="PS50118"/>
    </source>
</evidence>
<dbReference type="SUPFAM" id="SSF47095">
    <property type="entry name" value="HMG-box"/>
    <property type="match status" value="1"/>
</dbReference>
<dbReference type="Proteomes" id="UP000789706">
    <property type="component" value="Unassembled WGS sequence"/>
</dbReference>
<evidence type="ECO:0000256" key="1">
    <source>
        <dbReference type="PROSITE-ProRule" id="PRU00267"/>
    </source>
</evidence>
<organism evidence="3 4">
    <name type="scientific">Diversispora eburnea</name>
    <dbReference type="NCBI Taxonomy" id="1213867"/>
    <lineage>
        <taxon>Eukaryota</taxon>
        <taxon>Fungi</taxon>
        <taxon>Fungi incertae sedis</taxon>
        <taxon>Mucoromycota</taxon>
        <taxon>Glomeromycotina</taxon>
        <taxon>Glomeromycetes</taxon>
        <taxon>Diversisporales</taxon>
        <taxon>Diversisporaceae</taxon>
        <taxon>Diversispora</taxon>
    </lineage>
</organism>
<reference evidence="3" key="1">
    <citation type="submission" date="2021-06" db="EMBL/GenBank/DDBJ databases">
        <authorList>
            <person name="Kallberg Y."/>
            <person name="Tangrot J."/>
            <person name="Rosling A."/>
        </authorList>
    </citation>
    <scope>NUCLEOTIDE SEQUENCE</scope>
    <source>
        <strain evidence="3">AZ414A</strain>
    </source>
</reference>
<keyword evidence="1" id="KW-0539">Nucleus</keyword>
<dbReference type="InterPro" id="IPR009071">
    <property type="entry name" value="HMG_box_dom"/>
</dbReference>
<comment type="caution">
    <text evidence="3">The sequence shown here is derived from an EMBL/GenBank/DDBJ whole genome shotgun (WGS) entry which is preliminary data.</text>
</comment>
<dbReference type="Gene3D" id="1.10.30.10">
    <property type="entry name" value="High mobility group box domain"/>
    <property type="match status" value="1"/>
</dbReference>
<dbReference type="PROSITE" id="PS50118">
    <property type="entry name" value="HMG_BOX_2"/>
    <property type="match status" value="1"/>
</dbReference>
<name>A0A9N9CY96_9GLOM</name>
<evidence type="ECO:0000313" key="3">
    <source>
        <dbReference type="EMBL" id="CAG8616448.1"/>
    </source>
</evidence>
<dbReference type="InterPro" id="IPR036910">
    <property type="entry name" value="HMG_box_dom_sf"/>
</dbReference>
<dbReference type="EMBL" id="CAJVPK010002672">
    <property type="protein sequence ID" value="CAG8616448.1"/>
    <property type="molecule type" value="Genomic_DNA"/>
</dbReference>
<keyword evidence="1" id="KW-0238">DNA-binding</keyword>
<evidence type="ECO:0000313" key="4">
    <source>
        <dbReference type="Proteomes" id="UP000789706"/>
    </source>
</evidence>
<gene>
    <name evidence="3" type="ORF">DEBURN_LOCUS10187</name>
</gene>
<dbReference type="SMART" id="SM00398">
    <property type="entry name" value="HMG"/>
    <property type="match status" value="1"/>
</dbReference>
<sequence>EDEIVELHLKNKIKNVNRTMNAFMIYRKEFNHIVTNSNLKLKDISKYAGISWKNETEDVKNYYRQMAKEVKKIFKEKVPPYFVPSKQELSIKDILTIDDDEIISHLSEDLALTYRAIIQSLTF</sequence>
<protein>
    <submittedName>
        <fullName evidence="3">6227_t:CDS:1</fullName>
    </submittedName>
</protein>
<dbReference type="AlphaFoldDB" id="A0A9N9CY96"/>
<dbReference type="GO" id="GO:0003677">
    <property type="term" value="F:DNA binding"/>
    <property type="evidence" value="ECO:0007669"/>
    <property type="project" value="UniProtKB-UniRule"/>
</dbReference>
<proteinExistence type="predicted"/>
<dbReference type="GO" id="GO:0005634">
    <property type="term" value="C:nucleus"/>
    <property type="evidence" value="ECO:0007669"/>
    <property type="project" value="UniProtKB-UniRule"/>
</dbReference>
<dbReference type="Pfam" id="PF00505">
    <property type="entry name" value="HMG_box"/>
    <property type="match status" value="1"/>
</dbReference>